<comment type="caution">
    <text evidence="1">The sequence shown here is derived from an EMBL/GenBank/DDBJ whole genome shotgun (WGS) entry which is preliminary data.</text>
</comment>
<reference evidence="2" key="1">
    <citation type="journal article" date="2021" name="ISME J.">
        <title>Evolutionary origin and ecological implication of a unique nif island in free-living Bradyrhizobium lineages.</title>
        <authorList>
            <person name="Tao J."/>
        </authorList>
    </citation>
    <scope>NUCLEOTIDE SEQUENCE [LARGE SCALE GENOMIC DNA]</scope>
    <source>
        <strain evidence="2">SZCCT0094</strain>
    </source>
</reference>
<gene>
    <name evidence="1" type="ORF">JQ619_21080</name>
</gene>
<dbReference type="PANTHER" id="PTHR47515">
    <property type="entry name" value="LOW CALCIUM RESPONSE LOCUS PROTEIN T"/>
    <property type="match status" value="1"/>
</dbReference>
<keyword evidence="2" id="KW-1185">Reference proteome</keyword>
<protein>
    <recommendedName>
        <fullName evidence="3">Transposase</fullName>
    </recommendedName>
</protein>
<evidence type="ECO:0008006" key="3">
    <source>
        <dbReference type="Google" id="ProtNLM"/>
    </source>
</evidence>
<organism evidence="1 2">
    <name type="scientific">Bradyrhizobium denitrificans</name>
    <dbReference type="NCBI Taxonomy" id="2734912"/>
    <lineage>
        <taxon>Bacteria</taxon>
        <taxon>Pseudomonadati</taxon>
        <taxon>Pseudomonadota</taxon>
        <taxon>Alphaproteobacteria</taxon>
        <taxon>Hyphomicrobiales</taxon>
        <taxon>Nitrobacteraceae</taxon>
        <taxon>Bradyrhizobium</taxon>
    </lineage>
</organism>
<sequence length="145" mass="17269">MRELACERRRFGYRRLFILLPREGEPSGINRIHRLYREEGLAVRKRRTRRKACGVRVPILVEAKAMLQDVLSKQALKPGRKRELVDKVRNDWKVSIRRACSALRIDRARYVYKSKRGDQAALKNRIKDVCQTRVRYGYRPVHVWP</sequence>
<dbReference type="PANTHER" id="PTHR47515:SF1">
    <property type="entry name" value="BLR2054 PROTEIN"/>
    <property type="match status" value="1"/>
</dbReference>
<name>A0ABS5GAW8_9BRAD</name>
<dbReference type="Proteomes" id="UP001314635">
    <property type="component" value="Unassembled WGS sequence"/>
</dbReference>
<evidence type="ECO:0000313" key="2">
    <source>
        <dbReference type="Proteomes" id="UP001314635"/>
    </source>
</evidence>
<evidence type="ECO:0000313" key="1">
    <source>
        <dbReference type="EMBL" id="MBR1138266.1"/>
    </source>
</evidence>
<dbReference type="EMBL" id="JAFCLK010000020">
    <property type="protein sequence ID" value="MBR1138266.1"/>
    <property type="molecule type" value="Genomic_DNA"/>
</dbReference>
<proteinExistence type="predicted"/>
<accession>A0ABS5GAW8</accession>